<organism evidence="2 3">
    <name type="scientific">Exidia glandulosa HHB12029</name>
    <dbReference type="NCBI Taxonomy" id="1314781"/>
    <lineage>
        <taxon>Eukaryota</taxon>
        <taxon>Fungi</taxon>
        <taxon>Dikarya</taxon>
        <taxon>Basidiomycota</taxon>
        <taxon>Agaricomycotina</taxon>
        <taxon>Agaricomycetes</taxon>
        <taxon>Auriculariales</taxon>
        <taxon>Exidiaceae</taxon>
        <taxon>Exidia</taxon>
    </lineage>
</organism>
<evidence type="ECO:0000313" key="3">
    <source>
        <dbReference type="Proteomes" id="UP000077266"/>
    </source>
</evidence>
<dbReference type="InParanoid" id="A0A166MHH0"/>
<dbReference type="SUPFAM" id="SSF103473">
    <property type="entry name" value="MFS general substrate transporter"/>
    <property type="match status" value="1"/>
</dbReference>
<feature type="non-terminal residue" evidence="2">
    <location>
        <position position="1"/>
    </location>
</feature>
<keyword evidence="1" id="KW-0472">Membrane</keyword>
<dbReference type="InterPro" id="IPR036259">
    <property type="entry name" value="MFS_trans_sf"/>
</dbReference>
<feature type="transmembrane region" description="Helical" evidence="1">
    <location>
        <begin position="17"/>
        <end position="37"/>
    </location>
</feature>
<sequence>PGSIVTGWASDRFDLRIVILASTLCAALSTFFLWGFSNSLAQLIPFALLYGFSAGGWSSTWSRFGSAVGGENMKVSSTAFSLMGSSRGIGNLLAGPISSALLKTGGLHYGAKNYVRTLVFFDATTMADWMQGCTYFVHGCNALGLCVRITLQADWMRDFYGQTWPNEESTVTICDRTKVRKLYVDVLRVRIEKLGT</sequence>
<dbReference type="OrthoDB" id="2213137at2759"/>
<dbReference type="Proteomes" id="UP000077266">
    <property type="component" value="Unassembled WGS sequence"/>
</dbReference>
<name>A0A166MHH0_EXIGL</name>
<dbReference type="STRING" id="1314781.A0A166MHH0"/>
<protein>
    <recommendedName>
        <fullName evidence="4">Major facilitator superfamily (MFS) profile domain-containing protein</fullName>
    </recommendedName>
</protein>
<gene>
    <name evidence="2" type="ORF">EXIGLDRAFT_692946</name>
</gene>
<keyword evidence="3" id="KW-1185">Reference proteome</keyword>
<dbReference type="AlphaFoldDB" id="A0A166MHH0"/>
<evidence type="ECO:0000256" key="1">
    <source>
        <dbReference type="SAM" id="Phobius"/>
    </source>
</evidence>
<evidence type="ECO:0008006" key="4">
    <source>
        <dbReference type="Google" id="ProtNLM"/>
    </source>
</evidence>
<dbReference type="Gene3D" id="1.20.1250.20">
    <property type="entry name" value="MFS general substrate transporter like domains"/>
    <property type="match status" value="1"/>
</dbReference>
<proteinExistence type="predicted"/>
<keyword evidence="1" id="KW-0812">Transmembrane</keyword>
<accession>A0A166MHH0</accession>
<dbReference type="EMBL" id="KV427190">
    <property type="protein sequence ID" value="KZV78036.1"/>
    <property type="molecule type" value="Genomic_DNA"/>
</dbReference>
<keyword evidence="1" id="KW-1133">Transmembrane helix</keyword>
<reference evidence="2 3" key="1">
    <citation type="journal article" date="2016" name="Mol. Biol. Evol.">
        <title>Comparative Genomics of Early-Diverging Mushroom-Forming Fungi Provides Insights into the Origins of Lignocellulose Decay Capabilities.</title>
        <authorList>
            <person name="Nagy L.G."/>
            <person name="Riley R."/>
            <person name="Tritt A."/>
            <person name="Adam C."/>
            <person name="Daum C."/>
            <person name="Floudas D."/>
            <person name="Sun H."/>
            <person name="Yadav J.S."/>
            <person name="Pangilinan J."/>
            <person name="Larsson K.H."/>
            <person name="Matsuura K."/>
            <person name="Barry K."/>
            <person name="Labutti K."/>
            <person name="Kuo R."/>
            <person name="Ohm R.A."/>
            <person name="Bhattacharya S.S."/>
            <person name="Shirouzu T."/>
            <person name="Yoshinaga Y."/>
            <person name="Martin F.M."/>
            <person name="Grigoriev I.V."/>
            <person name="Hibbett D.S."/>
        </authorList>
    </citation>
    <scope>NUCLEOTIDE SEQUENCE [LARGE SCALE GENOMIC DNA]</scope>
    <source>
        <strain evidence="2 3">HHB12029</strain>
    </source>
</reference>
<evidence type="ECO:0000313" key="2">
    <source>
        <dbReference type="EMBL" id="KZV78036.1"/>
    </source>
</evidence>